<dbReference type="InterPro" id="IPR005174">
    <property type="entry name" value="KIB1-4_b-propeller"/>
</dbReference>
<keyword evidence="3" id="KW-1185">Reference proteome</keyword>
<evidence type="ECO:0000313" key="3">
    <source>
        <dbReference type="Proteomes" id="UP001497457"/>
    </source>
</evidence>
<dbReference type="InterPro" id="IPR036047">
    <property type="entry name" value="F-box-like_dom_sf"/>
</dbReference>
<dbReference type="SUPFAM" id="SSF81383">
    <property type="entry name" value="F-box domain"/>
    <property type="match status" value="1"/>
</dbReference>
<protein>
    <recommendedName>
        <fullName evidence="1">KIB1-4 beta-propeller domain-containing protein</fullName>
    </recommendedName>
</protein>
<evidence type="ECO:0000259" key="1">
    <source>
        <dbReference type="Pfam" id="PF03478"/>
    </source>
</evidence>
<accession>A0ABC9DSH0</accession>
<name>A0ABC9DSH0_9POAL</name>
<gene>
    <name evidence="2" type="ORF">URODEC1_LOCUS88426</name>
</gene>
<dbReference type="Pfam" id="PF03478">
    <property type="entry name" value="Beta-prop_KIB1-4"/>
    <property type="match status" value="1"/>
</dbReference>
<feature type="domain" description="KIB1-4 beta-propeller" evidence="1">
    <location>
        <begin position="64"/>
        <end position="343"/>
    </location>
</feature>
<dbReference type="PANTHER" id="PTHR33110">
    <property type="entry name" value="F-BOX/KELCH-REPEAT PROTEIN-RELATED"/>
    <property type="match status" value="1"/>
</dbReference>
<reference evidence="2" key="1">
    <citation type="submission" date="2024-10" db="EMBL/GenBank/DDBJ databases">
        <authorList>
            <person name="Ryan C."/>
        </authorList>
    </citation>
    <scope>NUCLEOTIDE SEQUENCE [LARGE SCALE GENOMIC DNA]</scope>
</reference>
<dbReference type="AlphaFoldDB" id="A0ABC9DSH0"/>
<dbReference type="Proteomes" id="UP001497457">
    <property type="component" value="Chromosome 34rd"/>
</dbReference>
<dbReference type="PANTHER" id="PTHR33110:SF138">
    <property type="entry name" value="DUF295 DOMAIN-CONTAINING PROTEIN"/>
    <property type="match status" value="1"/>
</dbReference>
<proteinExistence type="predicted"/>
<dbReference type="Gene3D" id="1.20.1280.50">
    <property type="match status" value="1"/>
</dbReference>
<evidence type="ECO:0000313" key="2">
    <source>
        <dbReference type="EMBL" id="CAL5044668.1"/>
    </source>
</evidence>
<dbReference type="EMBL" id="OZ075144">
    <property type="protein sequence ID" value="CAL5044668.1"/>
    <property type="molecule type" value="Genomic_DNA"/>
</dbReference>
<sequence length="378" mass="41976">MNKEPRSSTWADLQPELLGLVLLRLPSLVDRVRLRAVCRSWRSNARLQPLPSPLPWLTLLDGTFLSIPDGKIIRMPVVPDDAFCCGSTDSWLFFVRSNGRCSMLNPFSKARLDLPKVSIKWFDASPRFGSSFCKLVVPSPLESSPDSVAVLLGGSVYMRRPSIATELPSGFLFDIAFFNGKLYGISVRDGLSAFEINYGPDSKPKISAVKCITKPPSLWAMQPRLIMSSGKTSSYRQVEYLVECPGKLLKVMRMIESSDPESYGHLECDRTATFDVFEADLSTEPGQWRCAFNLGGQAIFLGKHCSKSLPAGECTEIQEDCIYFMCDYRNLAVDPLHDSGVYNMRTGVITPLLSETAAVPQYRGGQGRPTWIFPADAM</sequence>
<organism evidence="2 3">
    <name type="scientific">Urochloa decumbens</name>
    <dbReference type="NCBI Taxonomy" id="240449"/>
    <lineage>
        <taxon>Eukaryota</taxon>
        <taxon>Viridiplantae</taxon>
        <taxon>Streptophyta</taxon>
        <taxon>Embryophyta</taxon>
        <taxon>Tracheophyta</taxon>
        <taxon>Spermatophyta</taxon>
        <taxon>Magnoliopsida</taxon>
        <taxon>Liliopsida</taxon>
        <taxon>Poales</taxon>
        <taxon>Poaceae</taxon>
        <taxon>PACMAD clade</taxon>
        <taxon>Panicoideae</taxon>
        <taxon>Panicodae</taxon>
        <taxon>Paniceae</taxon>
        <taxon>Melinidinae</taxon>
        <taxon>Urochloa</taxon>
    </lineage>
</organism>